<keyword evidence="1" id="KW-0472">Membrane</keyword>
<organism evidence="3 4">
    <name type="scientific">Chitinophaga costaii</name>
    <dbReference type="NCBI Taxonomy" id="1335309"/>
    <lineage>
        <taxon>Bacteria</taxon>
        <taxon>Pseudomonadati</taxon>
        <taxon>Bacteroidota</taxon>
        <taxon>Chitinophagia</taxon>
        <taxon>Chitinophagales</taxon>
        <taxon>Chitinophagaceae</taxon>
        <taxon>Chitinophaga</taxon>
    </lineage>
</organism>
<keyword evidence="1" id="KW-1133">Transmembrane helix</keyword>
<proteinExistence type="predicted"/>
<protein>
    <submittedName>
        <fullName evidence="3">Bacteroides conjugative transposon TraM protein</fullName>
    </submittedName>
</protein>
<dbReference type="RefSeq" id="WP_089713358.1">
    <property type="nucleotide sequence ID" value="NZ_FMAR01000010.1"/>
</dbReference>
<gene>
    <name evidence="3" type="ORF">GA0116948_11059</name>
</gene>
<dbReference type="OrthoDB" id="1453786at2"/>
<dbReference type="InterPro" id="IPR055407">
    <property type="entry name" value="TraM_C"/>
</dbReference>
<feature type="transmembrane region" description="Helical" evidence="1">
    <location>
        <begin position="12"/>
        <end position="33"/>
    </location>
</feature>
<dbReference type="EMBL" id="FMAR01000010">
    <property type="protein sequence ID" value="SCC47928.1"/>
    <property type="molecule type" value="Genomic_DNA"/>
</dbReference>
<evidence type="ECO:0000259" key="2">
    <source>
        <dbReference type="Pfam" id="PF12508"/>
    </source>
</evidence>
<evidence type="ECO:0000313" key="3">
    <source>
        <dbReference type="EMBL" id="SCC47928.1"/>
    </source>
</evidence>
<dbReference type="AlphaFoldDB" id="A0A1C4EWA3"/>
<evidence type="ECO:0000256" key="1">
    <source>
        <dbReference type="SAM" id="Phobius"/>
    </source>
</evidence>
<sequence>MTDDDVKKGPDTKLIVLGPLVLFPFVCLLFWALGGGQGVQAQQPVTANGDLNASLPDASFKDQVDKLSLYDLAARDSARLIELKDQEGRSDSLFAPEGERSTTLPSVSDVSVNGPVDHAAVAEQKLQALQAQLAAAAVPPPPPVPPVLPVIDATSDSSTVMVEQMMNNSANDQISDPEIGQLSALLDKVYAIQHPGEVKDSLARRNKLLAEKVFQVLKAPGREAEQREGGHGFYSYKAPVDTATKNTISAAIYQDQTATENGTVTLMVMEDMYVSQLHVPKGSFVSAHASIGSGRLHLTITSLIVGRTIVPVRMSVYDLDGEEGINAPNSAVRDQTKESSSVIDDIGMSSLDPSLAAQATSAGIETAKSFLRKRVRLVKVPLYAGYPVLLMNNQ</sequence>
<dbReference type="Pfam" id="PF12508">
    <property type="entry name" value="Transposon_TraM"/>
    <property type="match status" value="1"/>
</dbReference>
<dbReference type="STRING" id="1335309.GA0116948_11059"/>
<keyword evidence="4" id="KW-1185">Reference proteome</keyword>
<evidence type="ECO:0000313" key="4">
    <source>
        <dbReference type="Proteomes" id="UP000242818"/>
    </source>
</evidence>
<keyword evidence="1" id="KW-0812">Transmembrane</keyword>
<reference evidence="3 4" key="1">
    <citation type="submission" date="2016-08" db="EMBL/GenBank/DDBJ databases">
        <authorList>
            <person name="Seilhamer J.J."/>
        </authorList>
    </citation>
    <scope>NUCLEOTIDE SEQUENCE [LARGE SCALE GENOMIC DNA]</scope>
    <source>
        <strain evidence="3 4">A37T2</strain>
    </source>
</reference>
<accession>A0A1C4EWA3</accession>
<name>A0A1C4EWA3_9BACT</name>
<dbReference type="Proteomes" id="UP000242818">
    <property type="component" value="Unassembled WGS sequence"/>
</dbReference>
<feature type="domain" description="Conjugative transposon TraM C-terminal" evidence="2">
    <location>
        <begin position="248"/>
        <end position="390"/>
    </location>
</feature>